<keyword evidence="5" id="KW-1185">Reference proteome</keyword>
<dbReference type="PROSITE" id="PS51257">
    <property type="entry name" value="PROKAR_LIPOPROTEIN"/>
    <property type="match status" value="1"/>
</dbReference>
<protein>
    <submittedName>
        <fullName evidence="2">Uncharacterized protein</fullName>
    </submittedName>
</protein>
<evidence type="ECO:0000313" key="2">
    <source>
        <dbReference type="EMBL" id="ANP52099.1"/>
    </source>
</evidence>
<keyword evidence="1" id="KW-1133">Transmembrane helix</keyword>
<dbReference type="KEGG" id="sgs:AVL59_23285"/>
<dbReference type="Proteomes" id="UP000092659">
    <property type="component" value="Chromosome"/>
</dbReference>
<evidence type="ECO:0000256" key="1">
    <source>
        <dbReference type="SAM" id="Phobius"/>
    </source>
</evidence>
<dbReference type="RefSeq" id="WP_067307657.1">
    <property type="nucleotide sequence ID" value="NZ_CP016279.1"/>
</dbReference>
<gene>
    <name evidence="2" type="ORF">AVL59_23285</name>
    <name evidence="3" type="ORF">J2Z21_009605</name>
</gene>
<evidence type="ECO:0000313" key="5">
    <source>
        <dbReference type="Proteomes" id="UP001519309"/>
    </source>
</evidence>
<sequence length="65" mass="7177">MNRPLISFLATGVTSTAVAVTGAPWWLAIAAFGCLVLGLVVIALQSVFPQESAHRLAWWRDRRQR</sequence>
<feature type="transmembrane region" description="Helical" evidence="1">
    <location>
        <begin position="29"/>
        <end position="48"/>
    </location>
</feature>
<dbReference type="Proteomes" id="UP001519309">
    <property type="component" value="Unassembled WGS sequence"/>
</dbReference>
<proteinExistence type="predicted"/>
<name>A0A1B1AZV8_9ACTN</name>
<dbReference type="AlphaFoldDB" id="A0A1B1AZV8"/>
<dbReference type="EMBL" id="CP016279">
    <property type="protein sequence ID" value="ANP52099.1"/>
    <property type="molecule type" value="Genomic_DNA"/>
</dbReference>
<accession>A0A1B1AZV8</accession>
<dbReference type="EMBL" id="JAGGLP010000051">
    <property type="protein sequence ID" value="MBP2056586.1"/>
    <property type="molecule type" value="Genomic_DNA"/>
</dbReference>
<reference evidence="3 5" key="2">
    <citation type="submission" date="2021-03" db="EMBL/GenBank/DDBJ databases">
        <title>Genomic Encyclopedia of Type Strains, Phase IV (KMG-IV): sequencing the most valuable type-strain genomes for metagenomic binning, comparative biology and taxonomic classification.</title>
        <authorList>
            <person name="Goeker M."/>
        </authorList>
    </citation>
    <scope>NUCLEOTIDE SEQUENCE [LARGE SCALE GENOMIC DNA]</scope>
    <source>
        <strain evidence="3 5">DSM 40499</strain>
    </source>
</reference>
<evidence type="ECO:0000313" key="3">
    <source>
        <dbReference type="EMBL" id="MBP2056586.1"/>
    </source>
</evidence>
<organism evidence="2 4">
    <name type="scientific">Streptomyces griseochromogenes</name>
    <dbReference type="NCBI Taxonomy" id="68214"/>
    <lineage>
        <taxon>Bacteria</taxon>
        <taxon>Bacillati</taxon>
        <taxon>Actinomycetota</taxon>
        <taxon>Actinomycetes</taxon>
        <taxon>Kitasatosporales</taxon>
        <taxon>Streptomycetaceae</taxon>
        <taxon>Streptomyces</taxon>
    </lineage>
</organism>
<reference evidence="2 4" key="1">
    <citation type="submission" date="2016-06" db="EMBL/GenBank/DDBJ databases">
        <title>Complete genome sequence of Streptomyces griseochromogenes ATCC 14511, the Blasticidin S producer.</title>
        <authorList>
            <person name="Wu L."/>
        </authorList>
    </citation>
    <scope>NUCLEOTIDE SEQUENCE [LARGE SCALE GENOMIC DNA]</scope>
    <source>
        <strain evidence="2 4">ATCC 14511</strain>
    </source>
</reference>
<keyword evidence="1" id="KW-0472">Membrane</keyword>
<dbReference type="OrthoDB" id="4261366at2"/>
<evidence type="ECO:0000313" key="4">
    <source>
        <dbReference type="Proteomes" id="UP000092659"/>
    </source>
</evidence>
<keyword evidence="1" id="KW-0812">Transmembrane</keyword>